<dbReference type="CDD" id="cd13538">
    <property type="entry name" value="PBP2_ModA_like_1"/>
    <property type="match status" value="1"/>
</dbReference>
<dbReference type="InterPro" id="IPR005950">
    <property type="entry name" value="ModA"/>
</dbReference>
<dbReference type="PROSITE" id="PS51257">
    <property type="entry name" value="PROKAR_LIPOPROTEIN"/>
    <property type="match status" value="1"/>
</dbReference>
<evidence type="ECO:0000313" key="6">
    <source>
        <dbReference type="Proteomes" id="UP000295244"/>
    </source>
</evidence>
<dbReference type="Gene3D" id="3.40.190.10">
    <property type="entry name" value="Periplasmic binding protein-like II"/>
    <property type="match status" value="2"/>
</dbReference>
<name>A0A4R1BFL5_9ACTN</name>
<dbReference type="InterPro" id="IPR050682">
    <property type="entry name" value="ModA/WtpA"/>
</dbReference>
<keyword evidence="2 4" id="KW-0479">Metal-binding</keyword>
<accession>A0A4R1BFL5</accession>
<evidence type="ECO:0000256" key="4">
    <source>
        <dbReference type="PIRSR" id="PIRSR004846-1"/>
    </source>
</evidence>
<dbReference type="OrthoDB" id="9785015at2"/>
<gene>
    <name evidence="5" type="primary">modA</name>
    <name evidence="5" type="ORF">E0L93_11810</name>
</gene>
<comment type="caution">
    <text evidence="5">The sequence shown here is derived from an EMBL/GenBank/DDBJ whole genome shotgun (WGS) entry which is preliminary data.</text>
</comment>
<comment type="similarity">
    <text evidence="1">Belongs to the bacterial solute-binding protein ModA family.</text>
</comment>
<dbReference type="Pfam" id="PF13531">
    <property type="entry name" value="SBP_bac_11"/>
    <property type="match status" value="1"/>
</dbReference>
<protein>
    <submittedName>
        <fullName evidence="5">Molybdate ABC transporter substrate-binding protein</fullName>
    </submittedName>
</protein>
<keyword evidence="4" id="KW-0500">Molybdenum</keyword>
<evidence type="ECO:0000256" key="1">
    <source>
        <dbReference type="ARBA" id="ARBA00009175"/>
    </source>
</evidence>
<dbReference type="Proteomes" id="UP000295244">
    <property type="component" value="Unassembled WGS sequence"/>
</dbReference>
<reference evidence="5 6" key="1">
    <citation type="submission" date="2019-03" db="EMBL/GenBank/DDBJ databases">
        <title>Whole genome sequence of a novel Rubrobacter taiwanensis strain, isolated from Yellowstone National Park.</title>
        <authorList>
            <person name="Freed S."/>
            <person name="Ramaley R.F."/>
            <person name="Kyndt J.A."/>
        </authorList>
    </citation>
    <scope>NUCLEOTIDE SEQUENCE [LARGE SCALE GENOMIC DNA]</scope>
    <source>
        <strain evidence="5 6">Yellowstone</strain>
    </source>
</reference>
<dbReference type="PANTHER" id="PTHR30632:SF0">
    <property type="entry name" value="SULFATE-BINDING PROTEIN"/>
    <property type="match status" value="1"/>
</dbReference>
<dbReference type="SUPFAM" id="SSF53850">
    <property type="entry name" value="Periplasmic binding protein-like II"/>
    <property type="match status" value="1"/>
</dbReference>
<keyword evidence="3" id="KW-0732">Signal</keyword>
<feature type="binding site" evidence="4">
    <location>
        <position position="178"/>
    </location>
    <ligand>
        <name>molybdate</name>
        <dbReference type="ChEBI" id="CHEBI:36264"/>
    </ligand>
</feature>
<evidence type="ECO:0000313" key="5">
    <source>
        <dbReference type="EMBL" id="TCJ15933.1"/>
    </source>
</evidence>
<evidence type="ECO:0000256" key="3">
    <source>
        <dbReference type="ARBA" id="ARBA00022729"/>
    </source>
</evidence>
<dbReference type="EMBL" id="SKBU01000020">
    <property type="protein sequence ID" value="TCJ15933.1"/>
    <property type="molecule type" value="Genomic_DNA"/>
</dbReference>
<dbReference type="PANTHER" id="PTHR30632">
    <property type="entry name" value="MOLYBDATE-BINDING PERIPLASMIC PROTEIN"/>
    <property type="match status" value="1"/>
</dbReference>
<feature type="binding site" evidence="4">
    <location>
        <position position="196"/>
    </location>
    <ligand>
        <name>molybdate</name>
        <dbReference type="ChEBI" id="CHEBI:36264"/>
    </ligand>
</feature>
<proteinExistence type="inferred from homology"/>
<dbReference type="GO" id="GO:0030973">
    <property type="term" value="F:molybdate ion binding"/>
    <property type="evidence" value="ECO:0007669"/>
    <property type="project" value="TreeGrafter"/>
</dbReference>
<dbReference type="NCBIfam" id="TIGR01256">
    <property type="entry name" value="modA"/>
    <property type="match status" value="1"/>
</dbReference>
<evidence type="ECO:0000256" key="2">
    <source>
        <dbReference type="ARBA" id="ARBA00022723"/>
    </source>
</evidence>
<feature type="binding site" evidence="4">
    <location>
        <position position="66"/>
    </location>
    <ligand>
        <name>molybdate</name>
        <dbReference type="ChEBI" id="CHEBI:36264"/>
    </ligand>
</feature>
<dbReference type="PIRSF" id="PIRSF004846">
    <property type="entry name" value="ModA"/>
    <property type="match status" value="1"/>
</dbReference>
<sequence length="262" mass="27908">MRGPGYVLALSALFLVPAMVAGCGGGSGGSINVFAAASLIEAFEDMQEVFEEENAGVEVRINFAGSSTLLTQIRQGAPADVFAPADEEKMKLALREGLVRDPRPFAKGELAVIVPEGNPAGIENLGDLADEGVTLVLAEEGVPVAEYAEKVLENAEAEYGEGFAGRVLDNISSREVDVKAAANRVSLNEADATFVYESDITPDLERRVEVIEIPPELNVVATYPIAVTTAAQNEELARRWVEFVLSEEGRRILESRGFAPAG</sequence>
<organism evidence="5 6">
    <name type="scientific">Rubrobacter taiwanensis</name>
    <dbReference type="NCBI Taxonomy" id="185139"/>
    <lineage>
        <taxon>Bacteria</taxon>
        <taxon>Bacillati</taxon>
        <taxon>Actinomycetota</taxon>
        <taxon>Rubrobacteria</taxon>
        <taxon>Rubrobacterales</taxon>
        <taxon>Rubrobacteraceae</taxon>
        <taxon>Rubrobacter</taxon>
    </lineage>
</organism>
<dbReference type="GO" id="GO:0046872">
    <property type="term" value="F:metal ion binding"/>
    <property type="evidence" value="ECO:0007669"/>
    <property type="project" value="UniProtKB-KW"/>
</dbReference>
<dbReference type="GO" id="GO:0015689">
    <property type="term" value="P:molybdate ion transport"/>
    <property type="evidence" value="ECO:0007669"/>
    <property type="project" value="InterPro"/>
</dbReference>
<dbReference type="AlphaFoldDB" id="A0A4R1BFL5"/>
<feature type="binding site" evidence="4">
    <location>
        <position position="38"/>
    </location>
    <ligand>
        <name>molybdate</name>
        <dbReference type="ChEBI" id="CHEBI:36264"/>
    </ligand>
</feature>
<keyword evidence="6" id="KW-1185">Reference proteome</keyword>
<dbReference type="RefSeq" id="WP_132692166.1">
    <property type="nucleotide sequence ID" value="NZ_SKBU01000020.1"/>
</dbReference>